<reference evidence="8" key="1">
    <citation type="submission" date="2017-02" db="UniProtKB">
        <authorList>
            <consortium name="WormBaseParasite"/>
        </authorList>
    </citation>
    <scope>IDENTIFICATION</scope>
</reference>
<evidence type="ECO:0000256" key="2">
    <source>
        <dbReference type="ARBA" id="ARBA00022670"/>
    </source>
</evidence>
<gene>
    <name evidence="6" type="ORF">EVEC_LOCUS11324</name>
</gene>
<dbReference type="GO" id="GO:0016926">
    <property type="term" value="P:protein desumoylation"/>
    <property type="evidence" value="ECO:0007669"/>
    <property type="project" value="UniProtKB-ARBA"/>
</dbReference>
<dbReference type="PROSITE" id="PS50600">
    <property type="entry name" value="ULP_PROTEASE"/>
    <property type="match status" value="1"/>
</dbReference>
<dbReference type="InterPro" id="IPR003653">
    <property type="entry name" value="Peptidase_C48_C"/>
</dbReference>
<dbReference type="PANTHER" id="PTHR46915:SF2">
    <property type="entry name" value="UBIQUITIN-LIKE PROTEASE 4"/>
    <property type="match status" value="1"/>
</dbReference>
<evidence type="ECO:0000256" key="1">
    <source>
        <dbReference type="ARBA" id="ARBA00005234"/>
    </source>
</evidence>
<keyword evidence="7" id="KW-1185">Reference proteome</keyword>
<name>A0A0N4VMC7_ENTVE</name>
<dbReference type="OrthoDB" id="442460at2759"/>
<dbReference type="Proteomes" id="UP000274131">
    <property type="component" value="Unassembled WGS sequence"/>
</dbReference>
<proteinExistence type="inferred from homology"/>
<reference evidence="6 7" key="2">
    <citation type="submission" date="2018-10" db="EMBL/GenBank/DDBJ databases">
        <authorList>
            <consortium name="Pathogen Informatics"/>
        </authorList>
    </citation>
    <scope>NUCLEOTIDE SEQUENCE [LARGE SCALE GENOMIC DNA]</scope>
</reference>
<keyword evidence="4" id="KW-0788">Thiol protease</keyword>
<dbReference type="Gene3D" id="1.10.418.20">
    <property type="match status" value="1"/>
</dbReference>
<dbReference type="Gene3D" id="3.30.310.130">
    <property type="entry name" value="Ubiquitin-related"/>
    <property type="match status" value="1"/>
</dbReference>
<dbReference type="PANTHER" id="PTHR46915">
    <property type="entry name" value="UBIQUITIN-LIKE PROTEASE 4-RELATED"/>
    <property type="match status" value="1"/>
</dbReference>
<evidence type="ECO:0000259" key="5">
    <source>
        <dbReference type="PROSITE" id="PS50600"/>
    </source>
</evidence>
<dbReference type="STRING" id="51028.A0A0N4VMC7"/>
<evidence type="ECO:0000313" key="7">
    <source>
        <dbReference type="Proteomes" id="UP000274131"/>
    </source>
</evidence>
<feature type="domain" description="Ubiquitin-like protease family profile" evidence="5">
    <location>
        <begin position="53"/>
        <end position="238"/>
    </location>
</feature>
<evidence type="ECO:0000256" key="3">
    <source>
        <dbReference type="ARBA" id="ARBA00022801"/>
    </source>
</evidence>
<dbReference type="GO" id="GO:0006508">
    <property type="term" value="P:proteolysis"/>
    <property type="evidence" value="ECO:0007669"/>
    <property type="project" value="UniProtKB-KW"/>
</dbReference>
<dbReference type="SUPFAM" id="SSF54001">
    <property type="entry name" value="Cysteine proteinases"/>
    <property type="match status" value="1"/>
</dbReference>
<dbReference type="InterPro" id="IPR038765">
    <property type="entry name" value="Papain-like_cys_pep_sf"/>
</dbReference>
<evidence type="ECO:0000313" key="8">
    <source>
        <dbReference type="WBParaSite" id="EVEC_0001207801-mRNA-1"/>
    </source>
</evidence>
<dbReference type="Pfam" id="PF02902">
    <property type="entry name" value="Peptidase_C48"/>
    <property type="match status" value="1"/>
</dbReference>
<protein>
    <submittedName>
        <fullName evidence="8">ULP_PROTEASE domain-containing protein</fullName>
    </submittedName>
</protein>
<comment type="similarity">
    <text evidence="1">Belongs to the peptidase C48 family.</text>
</comment>
<dbReference type="WBParaSite" id="EVEC_0001207801-mRNA-1">
    <property type="protein sequence ID" value="EVEC_0001207801-mRNA-1"/>
    <property type="gene ID" value="EVEC_0001207801"/>
</dbReference>
<accession>A0A0N4VMC7</accession>
<dbReference type="EMBL" id="UXUI01011881">
    <property type="protein sequence ID" value="VDD96573.1"/>
    <property type="molecule type" value="Genomic_DNA"/>
</dbReference>
<keyword evidence="3" id="KW-0378">Hydrolase</keyword>
<organism evidence="8">
    <name type="scientific">Enterobius vermicularis</name>
    <name type="common">Human pinworm</name>
    <dbReference type="NCBI Taxonomy" id="51028"/>
    <lineage>
        <taxon>Eukaryota</taxon>
        <taxon>Metazoa</taxon>
        <taxon>Ecdysozoa</taxon>
        <taxon>Nematoda</taxon>
        <taxon>Chromadorea</taxon>
        <taxon>Rhabditida</taxon>
        <taxon>Spirurina</taxon>
        <taxon>Oxyuridomorpha</taxon>
        <taxon>Oxyuroidea</taxon>
        <taxon>Oxyuridae</taxon>
        <taxon>Enterobius</taxon>
    </lineage>
</organism>
<dbReference type="GO" id="GO:0008234">
    <property type="term" value="F:cysteine-type peptidase activity"/>
    <property type="evidence" value="ECO:0007669"/>
    <property type="project" value="UniProtKB-KW"/>
</dbReference>
<sequence>MSRQLAKRAPLLKNYDSTSLQPTSDSECDHEIDVYILSLETILLKIRFPSRSMCIRISDFLCLREGALLNDVIIDFYINHIAAHLLPDDSVDQTSQKKYPDFHYDDRSQVDYWLEQEDVFDADFLVLPINHNQHWSLVVVCSPMLSIKNSYESNTHDSSLSPLLIIFDSQQPVDASLKSNILSTMQQFLELAFARRSSTLSGGRFRSDCFKCVIPKNLPQQKNNVDCGIYILEYARRFLLSPPPIDCLQSEVFDFLSFYPDFDVSDKRCEIQHTVLSLCSDYEIWRNLLNTVDVPFEYRSIPLHLQFLKTCHLSA</sequence>
<dbReference type="AlphaFoldDB" id="A0A0N4VMC7"/>
<evidence type="ECO:0000256" key="4">
    <source>
        <dbReference type="ARBA" id="ARBA00022807"/>
    </source>
</evidence>
<evidence type="ECO:0000313" key="6">
    <source>
        <dbReference type="EMBL" id="VDD96573.1"/>
    </source>
</evidence>
<keyword evidence="2" id="KW-0645">Protease</keyword>